<reference evidence="3" key="1">
    <citation type="submission" date="2018-06" db="EMBL/GenBank/DDBJ databases">
        <authorList>
            <person name="Ashton P.M."/>
            <person name="Dallman T."/>
            <person name="Nair S."/>
            <person name="De Pinna E."/>
            <person name="Peters T."/>
            <person name="Grant K."/>
        </authorList>
    </citation>
    <scope>NUCLEOTIDE SEQUENCE [LARGE SCALE GENOMIC DNA]</scope>
    <source>
        <strain evidence="3">318584</strain>
    </source>
</reference>
<organism evidence="3">
    <name type="scientific">Salmonella enterica subsp. salamae</name>
    <dbReference type="NCBI Taxonomy" id="59202"/>
    <lineage>
        <taxon>Bacteria</taxon>
        <taxon>Pseudomonadati</taxon>
        <taxon>Pseudomonadota</taxon>
        <taxon>Gammaproteobacteria</taxon>
        <taxon>Enterobacterales</taxon>
        <taxon>Enterobacteriaceae</taxon>
        <taxon>Salmonella</taxon>
    </lineage>
</organism>
<dbReference type="AlphaFoldDB" id="A0A5Y3XFV6"/>
<accession>A0A5Y3XFV6</accession>
<evidence type="ECO:0000256" key="1">
    <source>
        <dbReference type="ARBA" id="ARBA00023125"/>
    </source>
</evidence>
<dbReference type="GO" id="GO:0003677">
    <property type="term" value="F:DNA binding"/>
    <property type="evidence" value="ECO:0007669"/>
    <property type="project" value="UniProtKB-KW"/>
</dbReference>
<comment type="caution">
    <text evidence="3">The sequence shown here is derived from an EMBL/GenBank/DDBJ whole genome shotgun (WGS) entry which is preliminary data.</text>
</comment>
<evidence type="ECO:0000313" key="3">
    <source>
        <dbReference type="EMBL" id="ECJ4508180.1"/>
    </source>
</evidence>
<dbReference type="GO" id="GO:0006355">
    <property type="term" value="P:regulation of DNA-templated transcription"/>
    <property type="evidence" value="ECO:0007669"/>
    <property type="project" value="InterPro"/>
</dbReference>
<proteinExistence type="predicted"/>
<dbReference type="InterPro" id="IPR016032">
    <property type="entry name" value="Sig_transdc_resp-reg_C-effctor"/>
</dbReference>
<evidence type="ECO:0000259" key="2">
    <source>
        <dbReference type="PROSITE" id="PS50043"/>
    </source>
</evidence>
<dbReference type="CDD" id="cd06170">
    <property type="entry name" value="LuxR_C_like"/>
    <property type="match status" value="1"/>
</dbReference>
<keyword evidence="1" id="KW-0238">DNA-binding</keyword>
<dbReference type="Proteomes" id="UP000839747">
    <property type="component" value="Unassembled WGS sequence"/>
</dbReference>
<dbReference type="Gene3D" id="1.10.10.10">
    <property type="entry name" value="Winged helix-like DNA-binding domain superfamily/Winged helix DNA-binding domain"/>
    <property type="match status" value="1"/>
</dbReference>
<protein>
    <recommendedName>
        <fullName evidence="2">HTH luxR-type domain-containing protein</fullName>
    </recommendedName>
</protein>
<gene>
    <name evidence="3" type="ORF">DNU24_21495</name>
</gene>
<dbReference type="PRINTS" id="PR00038">
    <property type="entry name" value="HTHLUXR"/>
</dbReference>
<dbReference type="Pfam" id="PF00196">
    <property type="entry name" value="GerE"/>
    <property type="match status" value="1"/>
</dbReference>
<sequence>MKNILISSHDVFFRAGVLRILEQLLGSEGQSLFEKYTIVYDYRTYTIMDADYIFIDSSLDDLFFCHNKLRAKKCNAFAFIFKDNIPPIPLPTCYTNTWFLCKSDCVNKIYLRLYQMLKFPYTPTKSSCDGCPYRHKLSQQQQKLIQYMISGMSNNKIAELMNINYKTVLSHRNRIMKKYKIEKRRDLYILLYLIDKNLS</sequence>
<dbReference type="SMART" id="SM00421">
    <property type="entry name" value="HTH_LUXR"/>
    <property type="match status" value="1"/>
</dbReference>
<dbReference type="PROSITE" id="PS00622">
    <property type="entry name" value="HTH_LUXR_1"/>
    <property type="match status" value="1"/>
</dbReference>
<dbReference type="EMBL" id="AAIYKG010000031">
    <property type="protein sequence ID" value="ECJ4508180.1"/>
    <property type="molecule type" value="Genomic_DNA"/>
</dbReference>
<dbReference type="PROSITE" id="PS50043">
    <property type="entry name" value="HTH_LUXR_2"/>
    <property type="match status" value="1"/>
</dbReference>
<dbReference type="SUPFAM" id="SSF46894">
    <property type="entry name" value="C-terminal effector domain of the bipartite response regulators"/>
    <property type="match status" value="1"/>
</dbReference>
<dbReference type="InterPro" id="IPR036388">
    <property type="entry name" value="WH-like_DNA-bd_sf"/>
</dbReference>
<feature type="domain" description="HTH luxR-type" evidence="2">
    <location>
        <begin position="132"/>
        <end position="195"/>
    </location>
</feature>
<name>A0A5Y3XFV6_SALER</name>
<dbReference type="InterPro" id="IPR000792">
    <property type="entry name" value="Tscrpt_reg_LuxR_C"/>
</dbReference>